<reference evidence="10 12" key="3">
    <citation type="submission" date="2019-11" db="EMBL/GenBank/DDBJ databases">
        <authorList>
            <person name="Jiao W.-B."/>
            <person name="Schneeberger K."/>
        </authorList>
    </citation>
    <scope>NUCLEOTIDE SEQUENCE [LARGE SCALE GENOMIC DNA]</scope>
    <source>
        <strain evidence="12">cv. An-1</strain>
        <strain evidence="13">cv. C24</strain>
    </source>
</reference>
<dbReference type="AlphaFoldDB" id="A0A178USJ6"/>
<evidence type="ECO:0000256" key="2">
    <source>
        <dbReference type="ARBA" id="ARBA00022473"/>
    </source>
</evidence>
<dbReference type="Proteomes" id="UP000434276">
    <property type="component" value="Unassembled WGS sequence"/>
</dbReference>
<dbReference type="KEGG" id="ath:AT5G61920"/>
<feature type="compositionally biased region" description="Low complexity" evidence="7">
    <location>
        <begin position="15"/>
        <end position="26"/>
    </location>
</feature>
<evidence type="ECO:0000256" key="7">
    <source>
        <dbReference type="SAM" id="MobiDB-lite"/>
    </source>
</evidence>
<feature type="compositionally biased region" description="Basic and acidic residues" evidence="7">
    <location>
        <begin position="28"/>
        <end position="42"/>
    </location>
</feature>
<dbReference type="GO" id="GO:0030154">
    <property type="term" value="P:cell differentiation"/>
    <property type="evidence" value="ECO:0007669"/>
    <property type="project" value="UniProtKB-KW"/>
</dbReference>
<organism evidence="9 11">
    <name type="scientific">Arabidopsis thaliana</name>
    <name type="common">Mouse-ear cress</name>
    <dbReference type="NCBI Taxonomy" id="3702"/>
    <lineage>
        <taxon>Eukaryota</taxon>
        <taxon>Viridiplantae</taxon>
        <taxon>Streptophyta</taxon>
        <taxon>Embryophyta</taxon>
        <taxon>Tracheophyta</taxon>
        <taxon>Spermatophyta</taxon>
        <taxon>Magnoliopsida</taxon>
        <taxon>eudicotyledons</taxon>
        <taxon>Gunneridae</taxon>
        <taxon>Pentapetalae</taxon>
        <taxon>rosids</taxon>
        <taxon>malvids</taxon>
        <taxon>Brassicales</taxon>
        <taxon>Brassicaceae</taxon>
        <taxon>Camelineae</taxon>
        <taxon>Arabidopsis</taxon>
    </lineage>
</organism>
<accession>A0A178USJ6</accession>
<dbReference type="RefSeq" id="NP_200998.1">
    <property type="nucleotide sequence ID" value="NM_125585.2"/>
</dbReference>
<feature type="coiled-coil region" evidence="6">
    <location>
        <begin position="50"/>
        <end position="84"/>
    </location>
</feature>
<dbReference type="InterPro" id="IPR040353">
    <property type="entry name" value="FLX/FLX-like"/>
</dbReference>
<keyword evidence="5" id="KW-0287">Flowering</keyword>
<evidence type="ECO:0000256" key="6">
    <source>
        <dbReference type="SAM" id="Coils"/>
    </source>
</evidence>
<dbReference type="OrthoDB" id="1899348at2759"/>
<evidence type="ECO:0000313" key="13">
    <source>
        <dbReference type="Proteomes" id="UP000434276"/>
    </source>
</evidence>
<evidence type="ECO:0000313" key="8">
    <source>
        <dbReference type="EMBL" id="CAA0411396.1"/>
    </source>
</evidence>
<dbReference type="OMA" id="AHINTTK"/>
<dbReference type="RefSeq" id="NP_001119474.1">
    <property type="nucleotide sequence ID" value="NM_001126002.2"/>
</dbReference>
<evidence type="ECO:0000313" key="9">
    <source>
        <dbReference type="EMBL" id="OAO96124.1"/>
    </source>
</evidence>
<dbReference type="Proteomes" id="UP000078284">
    <property type="component" value="Chromosome 5"/>
</dbReference>
<feature type="coiled-coil region" evidence="6">
    <location>
        <begin position="127"/>
        <end position="227"/>
    </location>
</feature>
<sequence length="238" mass="27086">MSSRERIGSNHHSRVSQGMSTSGSSSSRHHDTISSTSDPRHLRDHQISLSDILENKIAVQAAEIDRLSNDNRKLASSYVALKEDLTVADREVQGLRAHIRKTETDHEIQIRSTLEKIAKMEGMVKNRENIRREVQSAHIEAHRLAREREELASKVKLGMKDLKKVCLEAESLEASSQELERLKEEHQRLRKEFEEEKSGNVEKLAQLKGMERKIIGAVKAIEKLRSEISTARNKAVEN</sequence>
<keyword evidence="4 6" id="KW-0175">Coiled coil</keyword>
<evidence type="ECO:0000256" key="4">
    <source>
        <dbReference type="ARBA" id="ARBA00023054"/>
    </source>
</evidence>
<dbReference type="PANTHER" id="PTHR33405">
    <property type="entry name" value="PROTEIN FLX-LIKE 2"/>
    <property type="match status" value="1"/>
</dbReference>
<evidence type="ECO:0000313" key="11">
    <source>
        <dbReference type="Proteomes" id="UP000078284"/>
    </source>
</evidence>
<feature type="region of interest" description="Disordered" evidence="7">
    <location>
        <begin position="1"/>
        <end position="42"/>
    </location>
</feature>
<proteinExistence type="inferred from homology"/>
<protein>
    <submittedName>
        <fullName evidence="9">FLX4</fullName>
    </submittedName>
</protein>
<dbReference type="GO" id="GO:0005634">
    <property type="term" value="C:nucleus"/>
    <property type="evidence" value="ECO:0000314"/>
    <property type="project" value="CACAO"/>
</dbReference>
<dbReference type="EMBL" id="CACSHJ010000096">
    <property type="protein sequence ID" value="CAA0411396.1"/>
    <property type="molecule type" value="Genomic_DNA"/>
</dbReference>
<dbReference type="EMBL" id="LUHQ01000005">
    <property type="protein sequence ID" value="OAO96124.1"/>
    <property type="molecule type" value="Genomic_DNA"/>
</dbReference>
<evidence type="ECO:0000256" key="3">
    <source>
        <dbReference type="ARBA" id="ARBA00022782"/>
    </source>
</evidence>
<evidence type="ECO:0000313" key="10">
    <source>
        <dbReference type="EMBL" id="VYS71120.1"/>
    </source>
</evidence>
<comment type="similarity">
    <text evidence="1">Belongs to the FLX family.</text>
</comment>
<keyword evidence="3" id="KW-0221">Differentiation</keyword>
<evidence type="ECO:0000256" key="5">
    <source>
        <dbReference type="ARBA" id="ARBA00023089"/>
    </source>
</evidence>
<accession>A0A5S9YG57</accession>
<dbReference type="PANTHER" id="PTHR33405:SF18">
    <property type="entry name" value="PROTEIN FLX-LIKE 4"/>
    <property type="match status" value="1"/>
</dbReference>
<dbReference type="SMR" id="A0A178USJ6"/>
<dbReference type="RefSeq" id="NP_001331914.1">
    <property type="nucleotide sequence ID" value="NM_001345506.1"/>
</dbReference>
<evidence type="ECO:0000313" key="12">
    <source>
        <dbReference type="Proteomes" id="UP000426265"/>
    </source>
</evidence>
<dbReference type="Proteomes" id="UP000426265">
    <property type="component" value="Unassembled WGS sequence"/>
</dbReference>
<dbReference type="RefSeq" id="NP_001331916.1">
    <property type="nucleotide sequence ID" value="NM_001345505.1"/>
</dbReference>
<gene>
    <name evidence="9" type="ordered locus">AXX17_At5g61420</name>
    <name evidence="10" type="ORF">AN1_LOCUS26498</name>
    <name evidence="8" type="ORF">C24_LOCUS26320</name>
</gene>
<evidence type="ECO:0000256" key="1">
    <source>
        <dbReference type="ARBA" id="ARBA00005405"/>
    </source>
</evidence>
<reference evidence="9" key="2">
    <citation type="submission" date="2016-03" db="EMBL/GenBank/DDBJ databases">
        <title>Full-length assembly of Arabidopsis thaliana Ler reveals the complement of translocations and inversions.</title>
        <authorList>
            <person name="Zapata L."/>
            <person name="Schneeberger K."/>
            <person name="Ossowski S."/>
        </authorList>
    </citation>
    <scope>NUCLEOTIDE SEQUENCE [LARGE SCALE GENOMIC DNA]</scope>
    <source>
        <tissue evidence="9">Leaf</tissue>
    </source>
</reference>
<dbReference type="GO" id="GO:0009908">
    <property type="term" value="P:flower development"/>
    <property type="evidence" value="ECO:0007669"/>
    <property type="project" value="UniProtKB-KW"/>
</dbReference>
<dbReference type="ExpressionAtlas" id="A0A178USJ6">
    <property type="expression patterns" value="baseline and differential"/>
</dbReference>
<keyword evidence="2" id="KW-0217">Developmental protein</keyword>
<reference evidence="11" key="1">
    <citation type="journal article" date="2016" name="Proc. Natl. Acad. Sci. U.S.A.">
        <title>Chromosome-level assembly of Arabidopsis thaliana Ler reveals the extent of translocation and inversion polymorphisms.</title>
        <authorList>
            <person name="Zapata L."/>
            <person name="Ding J."/>
            <person name="Willing E.M."/>
            <person name="Hartwig B."/>
            <person name="Bezdan D."/>
            <person name="Jiao W.B."/>
            <person name="Patel V."/>
            <person name="Velikkakam James G."/>
            <person name="Koornneef M."/>
            <person name="Ossowski S."/>
            <person name="Schneeberger K."/>
        </authorList>
    </citation>
    <scope>NUCLEOTIDE SEQUENCE [LARGE SCALE GENOMIC DNA]</scope>
    <source>
        <strain evidence="11">cv. Landsberg erecta</strain>
    </source>
</reference>
<dbReference type="RefSeq" id="NP_001331917.1">
    <property type="nucleotide sequence ID" value="NM_001345503.1"/>
</dbReference>
<dbReference type="EMBL" id="CACRSJ010000110">
    <property type="protein sequence ID" value="VYS71120.1"/>
    <property type="molecule type" value="Genomic_DNA"/>
</dbReference>
<name>A0A178USJ6_ARATH</name>